<protein>
    <submittedName>
        <fullName evidence="2">Uncharacterized protein</fullName>
    </submittedName>
</protein>
<feature type="transmembrane region" description="Helical" evidence="1">
    <location>
        <begin position="48"/>
        <end position="68"/>
    </location>
</feature>
<evidence type="ECO:0000313" key="3">
    <source>
        <dbReference type="Proteomes" id="UP000199488"/>
    </source>
</evidence>
<organism evidence="2 3">
    <name type="scientific">Marinococcus luteus</name>
    <dbReference type="NCBI Taxonomy" id="1122204"/>
    <lineage>
        <taxon>Bacteria</taxon>
        <taxon>Bacillati</taxon>
        <taxon>Bacillota</taxon>
        <taxon>Bacilli</taxon>
        <taxon>Bacillales</taxon>
        <taxon>Bacillaceae</taxon>
        <taxon>Marinococcus</taxon>
    </lineage>
</organism>
<name>A0A1H2UII4_9BACI</name>
<accession>A0A1H2UII4</accession>
<dbReference type="EMBL" id="FNNC01000003">
    <property type="protein sequence ID" value="SDW55907.1"/>
    <property type="molecule type" value="Genomic_DNA"/>
</dbReference>
<dbReference type="STRING" id="1122204.SAMN05421781_1738"/>
<dbReference type="Proteomes" id="UP000199488">
    <property type="component" value="Unassembled WGS sequence"/>
</dbReference>
<feature type="transmembrane region" description="Helical" evidence="1">
    <location>
        <begin position="6"/>
        <end position="28"/>
    </location>
</feature>
<keyword evidence="1" id="KW-1133">Transmembrane helix</keyword>
<sequence>MEAEFFFRSILMPAVVIFCLIFYLTLFWVHQKGKFSRSENKNARQAKIVRNGFVLTGFLAFIWFLSLYI</sequence>
<keyword evidence="1" id="KW-0472">Membrane</keyword>
<dbReference type="AlphaFoldDB" id="A0A1H2UII4"/>
<evidence type="ECO:0000313" key="2">
    <source>
        <dbReference type="EMBL" id="SDW55907.1"/>
    </source>
</evidence>
<gene>
    <name evidence="2" type="ORF">SAMN05421781_1738</name>
</gene>
<proteinExistence type="predicted"/>
<reference evidence="2 3" key="1">
    <citation type="submission" date="2016-10" db="EMBL/GenBank/DDBJ databases">
        <authorList>
            <person name="de Groot N.N."/>
        </authorList>
    </citation>
    <scope>NUCLEOTIDE SEQUENCE [LARGE SCALE GENOMIC DNA]</scope>
    <source>
        <strain evidence="2 3">DSM 23126</strain>
    </source>
</reference>
<keyword evidence="3" id="KW-1185">Reference proteome</keyword>
<keyword evidence="1" id="KW-0812">Transmembrane</keyword>
<evidence type="ECO:0000256" key="1">
    <source>
        <dbReference type="SAM" id="Phobius"/>
    </source>
</evidence>